<keyword evidence="9" id="KW-0406">Ion transport</keyword>
<keyword evidence="10" id="KW-0626">Porin</keyword>
<evidence type="ECO:0000256" key="14">
    <source>
        <dbReference type="ARBA" id="ARBA00023288"/>
    </source>
</evidence>
<keyword evidence="4" id="KW-1134">Transmembrane beta strand</keyword>
<evidence type="ECO:0000259" key="16">
    <source>
        <dbReference type="Pfam" id="PF22461"/>
    </source>
</evidence>
<evidence type="ECO:0000256" key="4">
    <source>
        <dbReference type="ARBA" id="ARBA00022452"/>
    </source>
</evidence>
<evidence type="ECO:0000256" key="7">
    <source>
        <dbReference type="ARBA" id="ARBA00022729"/>
    </source>
</evidence>
<dbReference type="InterPro" id="IPR054765">
    <property type="entry name" value="SLBB_dom"/>
</dbReference>
<keyword evidence="5" id="KW-0762">Sugar transport</keyword>
<dbReference type="Gene3D" id="3.30.1950.10">
    <property type="entry name" value="wza like domain"/>
    <property type="match status" value="1"/>
</dbReference>
<comment type="similarity">
    <text evidence="2">Belongs to the BexD/CtrA/VexA family.</text>
</comment>
<gene>
    <name evidence="17" type="ORF">XH86_29315</name>
</gene>
<evidence type="ECO:0000259" key="15">
    <source>
        <dbReference type="Pfam" id="PF02563"/>
    </source>
</evidence>
<keyword evidence="7" id="KW-0732">Signal</keyword>
<sequence length="409" mass="43747">MTLTATEQIHWDFGISRILAIAAVGISLTGCANVIPLDAPDAVATHTNAALVTEPSAPLAYALMPVNPAVMQATNAFTDSSGLIFSHLPGGNYRDVTIGVGDIVTVTVYEAQAGGLFIPREAGVRPGNFVDIPRQQVDQSGNINIPYAGSIKVAGLTPRAVSNIVRERLKDRAIDPQAVVSVAEQRGNQISVLGEVNSPQRFPVDPGGIRLMGAIARAGGPKYPSYESTVTIKREGRTYSESMSSVVHHPNEDVLLAPGDVVFLTRIPRVYMAFGSTPSPGSIGGTNNRRFTFENDNMSLAEALAKAGGLDGARADSKSIYVYRFEPKPLLERIGIDVSQFPTKTVPAVYKFDMSKPDGWFQADTFRMRDHDVISVAESPSTEFIKLMNPLDAASTNASNISSVVVNSK</sequence>
<evidence type="ECO:0000256" key="2">
    <source>
        <dbReference type="ARBA" id="ARBA00009450"/>
    </source>
</evidence>
<evidence type="ECO:0000256" key="11">
    <source>
        <dbReference type="ARBA" id="ARBA00023136"/>
    </source>
</evidence>
<dbReference type="InterPro" id="IPR003715">
    <property type="entry name" value="Poly_export_N"/>
</dbReference>
<evidence type="ECO:0000256" key="10">
    <source>
        <dbReference type="ARBA" id="ARBA00023114"/>
    </source>
</evidence>
<evidence type="ECO:0000256" key="12">
    <source>
        <dbReference type="ARBA" id="ARBA00023139"/>
    </source>
</evidence>
<feature type="domain" description="SLBB" evidence="16">
    <location>
        <begin position="189"/>
        <end position="263"/>
    </location>
</feature>
<keyword evidence="13" id="KW-0998">Cell outer membrane</keyword>
<evidence type="ECO:0000313" key="18">
    <source>
        <dbReference type="Proteomes" id="UP000593880"/>
    </source>
</evidence>
<dbReference type="Pfam" id="PF02563">
    <property type="entry name" value="Poly_export"/>
    <property type="match status" value="1"/>
</dbReference>
<evidence type="ECO:0000256" key="5">
    <source>
        <dbReference type="ARBA" id="ARBA00022597"/>
    </source>
</evidence>
<comment type="subcellular location">
    <subcellularLocation>
        <location evidence="1">Cell outer membrane</location>
        <topology evidence="1">Multi-pass membrane protein</topology>
    </subcellularLocation>
</comment>
<keyword evidence="12" id="KW-0564">Palmitate</keyword>
<evidence type="ECO:0000256" key="8">
    <source>
        <dbReference type="ARBA" id="ARBA00023047"/>
    </source>
</evidence>
<dbReference type="InterPro" id="IPR049712">
    <property type="entry name" value="Poly_export"/>
</dbReference>
<name>A0ABX6UNK9_9BRAD</name>
<keyword evidence="11" id="KW-0472">Membrane</keyword>
<evidence type="ECO:0000256" key="13">
    <source>
        <dbReference type="ARBA" id="ARBA00023237"/>
    </source>
</evidence>
<organism evidence="17 18">
    <name type="scientific">Bradyrhizobium guangdongense</name>
    <dbReference type="NCBI Taxonomy" id="1325090"/>
    <lineage>
        <taxon>Bacteria</taxon>
        <taxon>Pseudomonadati</taxon>
        <taxon>Pseudomonadota</taxon>
        <taxon>Alphaproteobacteria</taxon>
        <taxon>Hyphomicrobiales</taxon>
        <taxon>Nitrobacteraceae</taxon>
        <taxon>Bradyrhizobium</taxon>
    </lineage>
</organism>
<keyword evidence="18" id="KW-1185">Reference proteome</keyword>
<keyword evidence="14" id="KW-0449">Lipoprotein</keyword>
<keyword evidence="8" id="KW-0625">Polysaccharide transport</keyword>
<evidence type="ECO:0000256" key="9">
    <source>
        <dbReference type="ARBA" id="ARBA00023065"/>
    </source>
</evidence>
<protein>
    <submittedName>
        <fullName evidence="17">Polysaccharide export protein</fullName>
    </submittedName>
</protein>
<reference evidence="17 18" key="1">
    <citation type="submission" date="2018-06" db="EMBL/GenBank/DDBJ databases">
        <title>Comparative genomics of rhizobia nodulating Arachis hypogaea in China.</title>
        <authorList>
            <person name="Li Y."/>
        </authorList>
    </citation>
    <scope>NUCLEOTIDE SEQUENCE [LARGE SCALE GENOMIC DNA]</scope>
    <source>
        <strain evidence="17 18">CCBAU 51658</strain>
    </source>
</reference>
<dbReference type="PANTHER" id="PTHR33619">
    <property type="entry name" value="POLYSACCHARIDE EXPORT PROTEIN GFCE-RELATED"/>
    <property type="match status" value="1"/>
</dbReference>
<keyword evidence="6" id="KW-0812">Transmembrane</keyword>
<proteinExistence type="inferred from homology"/>
<dbReference type="Gene3D" id="3.10.560.10">
    <property type="entry name" value="Outer membrane lipoprotein wza domain like"/>
    <property type="match status" value="2"/>
</dbReference>
<evidence type="ECO:0000313" key="17">
    <source>
        <dbReference type="EMBL" id="QOZ62384.1"/>
    </source>
</evidence>
<accession>A0ABX6UNK9</accession>
<feature type="domain" description="Polysaccharide export protein N-terminal" evidence="15">
    <location>
        <begin position="94"/>
        <end position="182"/>
    </location>
</feature>
<evidence type="ECO:0000256" key="3">
    <source>
        <dbReference type="ARBA" id="ARBA00022448"/>
    </source>
</evidence>
<dbReference type="Pfam" id="PF22461">
    <property type="entry name" value="SLBB_2"/>
    <property type="match status" value="1"/>
</dbReference>
<dbReference type="PANTHER" id="PTHR33619:SF3">
    <property type="entry name" value="POLYSACCHARIDE EXPORT PROTEIN GFCE-RELATED"/>
    <property type="match status" value="1"/>
</dbReference>
<dbReference type="EMBL" id="CP030057">
    <property type="protein sequence ID" value="QOZ62384.1"/>
    <property type="molecule type" value="Genomic_DNA"/>
</dbReference>
<evidence type="ECO:0000256" key="1">
    <source>
        <dbReference type="ARBA" id="ARBA00004571"/>
    </source>
</evidence>
<dbReference type="Proteomes" id="UP000593880">
    <property type="component" value="Chromosome"/>
</dbReference>
<dbReference type="RefSeq" id="WP_128967964.1">
    <property type="nucleotide sequence ID" value="NZ_BMHC01000015.1"/>
</dbReference>
<keyword evidence="3" id="KW-0813">Transport</keyword>
<evidence type="ECO:0000256" key="6">
    <source>
        <dbReference type="ARBA" id="ARBA00022692"/>
    </source>
</evidence>